<name>A0A2T5JDS8_9SPHI</name>
<evidence type="ECO:0000313" key="1">
    <source>
        <dbReference type="EMBL" id="PTQ99918.1"/>
    </source>
</evidence>
<dbReference type="RefSeq" id="WP_107827823.1">
    <property type="nucleotide sequence ID" value="NZ_CP160205.1"/>
</dbReference>
<reference evidence="1 2" key="1">
    <citation type="submission" date="2018-04" db="EMBL/GenBank/DDBJ databases">
        <title>Genomic Encyclopedia of Archaeal and Bacterial Type Strains, Phase II (KMG-II): from individual species to whole genera.</title>
        <authorList>
            <person name="Goeker M."/>
        </authorList>
    </citation>
    <scope>NUCLEOTIDE SEQUENCE [LARGE SCALE GENOMIC DNA]</scope>
    <source>
        <strain evidence="1 2">DSM 26809</strain>
    </source>
</reference>
<comment type="caution">
    <text evidence="1">The sequence shown here is derived from an EMBL/GenBank/DDBJ whole genome shotgun (WGS) entry which is preliminary data.</text>
</comment>
<accession>A0A2T5JDS8</accession>
<dbReference type="OrthoDB" id="797211at2"/>
<gene>
    <name evidence="1" type="ORF">C8P68_102748</name>
</gene>
<dbReference type="Proteomes" id="UP000244168">
    <property type="component" value="Unassembled WGS sequence"/>
</dbReference>
<sequence length="83" mass="9274">MNTTSETLPKGSDGNYEFTINYSERELACRVEKKDDILQVHIDNNIDATLQIEPDGTLHQTAGNTLPGSNIEFIKKHVLGHHV</sequence>
<proteinExistence type="predicted"/>
<protein>
    <submittedName>
        <fullName evidence="1">Uncharacterized protein</fullName>
    </submittedName>
</protein>
<dbReference type="EMBL" id="QAOQ01000002">
    <property type="protein sequence ID" value="PTQ99918.1"/>
    <property type="molecule type" value="Genomic_DNA"/>
</dbReference>
<organism evidence="1 2">
    <name type="scientific">Mucilaginibacter yixingensis</name>
    <dbReference type="NCBI Taxonomy" id="1295612"/>
    <lineage>
        <taxon>Bacteria</taxon>
        <taxon>Pseudomonadati</taxon>
        <taxon>Bacteroidota</taxon>
        <taxon>Sphingobacteriia</taxon>
        <taxon>Sphingobacteriales</taxon>
        <taxon>Sphingobacteriaceae</taxon>
        <taxon>Mucilaginibacter</taxon>
    </lineage>
</organism>
<evidence type="ECO:0000313" key="2">
    <source>
        <dbReference type="Proteomes" id="UP000244168"/>
    </source>
</evidence>
<keyword evidence="2" id="KW-1185">Reference proteome</keyword>
<dbReference type="AlphaFoldDB" id="A0A2T5JDS8"/>